<keyword evidence="2 3" id="KW-0663">Pyridoxal phosphate</keyword>
<dbReference type="EMBL" id="CP002623">
    <property type="protein sequence ID" value="AEI96313.1"/>
    <property type="molecule type" value="Genomic_DNA"/>
</dbReference>
<name>F7ZJ68_ROSLO</name>
<dbReference type="CDD" id="cd00616">
    <property type="entry name" value="AHBA_syn"/>
    <property type="match status" value="1"/>
</dbReference>
<dbReference type="InterPro" id="IPR015421">
    <property type="entry name" value="PyrdxlP-dep_Trfase_major"/>
</dbReference>
<protein>
    <submittedName>
        <fullName evidence="4">DegT/DnrJ/EryC1/StrS aminotransferase family protein</fullName>
    </submittedName>
</protein>
<dbReference type="RefSeq" id="WP_013964182.1">
    <property type="nucleotide sequence ID" value="NC_015730.1"/>
</dbReference>
<keyword evidence="4" id="KW-0032">Aminotransferase</keyword>
<evidence type="ECO:0000313" key="4">
    <source>
        <dbReference type="EMBL" id="AEI96313.1"/>
    </source>
</evidence>
<dbReference type="InterPro" id="IPR015424">
    <property type="entry name" value="PyrdxlP-dep_Trfase"/>
</dbReference>
<keyword evidence="4" id="KW-0808">Transferase</keyword>
<dbReference type="PANTHER" id="PTHR30244">
    <property type="entry name" value="TRANSAMINASE"/>
    <property type="match status" value="1"/>
</dbReference>
<dbReference type="OrthoDB" id="9768668at2"/>
<dbReference type="InterPro" id="IPR000653">
    <property type="entry name" value="DegT/StrS_aminotransferase"/>
</dbReference>
<dbReference type="Gene3D" id="3.40.640.10">
    <property type="entry name" value="Type I PLP-dependent aspartate aminotransferase-like (Major domain)"/>
    <property type="match status" value="1"/>
</dbReference>
<dbReference type="KEGG" id="rli:RLO149_c044260"/>
<dbReference type="STRING" id="391595.RLO149_c044260"/>
<dbReference type="GO" id="GO:0008483">
    <property type="term" value="F:transaminase activity"/>
    <property type="evidence" value="ECO:0007669"/>
    <property type="project" value="UniProtKB-KW"/>
</dbReference>
<evidence type="ECO:0000256" key="1">
    <source>
        <dbReference type="PIRSR" id="PIRSR000390-1"/>
    </source>
</evidence>
<dbReference type="PIRSF" id="PIRSF000390">
    <property type="entry name" value="PLP_StrS"/>
    <property type="match status" value="1"/>
</dbReference>
<comment type="similarity">
    <text evidence="3">Belongs to the DegT/DnrJ/EryC1 family.</text>
</comment>
<gene>
    <name evidence="4" type="ordered locus">RLO149_c044260</name>
</gene>
<dbReference type="Pfam" id="PF01041">
    <property type="entry name" value="DegT_DnrJ_EryC1"/>
    <property type="match status" value="1"/>
</dbReference>
<organism evidence="4 5">
    <name type="scientific">Roseobacter litoralis (strain ATCC 49566 / DSM 6996 / JCM 21268 / NBRC 15278 / OCh 149)</name>
    <dbReference type="NCBI Taxonomy" id="391595"/>
    <lineage>
        <taxon>Bacteria</taxon>
        <taxon>Pseudomonadati</taxon>
        <taxon>Pseudomonadota</taxon>
        <taxon>Alphaproteobacteria</taxon>
        <taxon>Rhodobacterales</taxon>
        <taxon>Roseobacteraceae</taxon>
        <taxon>Roseobacter</taxon>
    </lineage>
</organism>
<feature type="modified residue" description="N6-(pyridoxal phosphate)lysine" evidence="2">
    <location>
        <position position="199"/>
    </location>
</feature>
<accession>F7ZJ68</accession>
<evidence type="ECO:0000256" key="3">
    <source>
        <dbReference type="RuleBase" id="RU004508"/>
    </source>
</evidence>
<evidence type="ECO:0000256" key="2">
    <source>
        <dbReference type="PIRSR" id="PIRSR000390-2"/>
    </source>
</evidence>
<evidence type="ECO:0000313" key="5">
    <source>
        <dbReference type="Proteomes" id="UP000001353"/>
    </source>
</evidence>
<dbReference type="GO" id="GO:0030170">
    <property type="term" value="F:pyridoxal phosphate binding"/>
    <property type="evidence" value="ECO:0007669"/>
    <property type="project" value="TreeGrafter"/>
</dbReference>
<dbReference type="HOGENOM" id="CLU_033332_2_1_5"/>
<sequence length="385" mass="41051">MLPLCVPNISGNEGKYLAECVSSTFVSSVGPFVDRFEAETRHATGAAWAVATSAGTTALHAALHFLGVGPGDHVIIPSLSFIATANAVAHCHATPIIIDVDVARWGLDAGLLAELLGRNCHRDSEGALRYTPTGGQIKAIMPVYAMGLPADMDSIIEVARRYNVPTVSDAAAAIGATYKGRQLAQMGADLTALSFNGNKLITSGGGGALISAAEQGGREIKHLTSTARVGGAYDHDIVGFNYRMTNLQAAVGVAQLERLAEFLDAKARIAARYAQSFEDLTGTLNFPSVDDTCGSHWLSGVYLPQATREQMDHLRQTLVASGIEARSFWKPLHMQAPYLKCPRMVNGHAEMIWGNVQPLPCSTHLTCAEQTHVIEVVRSAIEKMS</sequence>
<proteinExistence type="inferred from homology"/>
<dbReference type="PANTHER" id="PTHR30244:SF30">
    <property type="entry name" value="BLR5990 PROTEIN"/>
    <property type="match status" value="1"/>
</dbReference>
<dbReference type="eggNOG" id="COG0399">
    <property type="taxonomic scope" value="Bacteria"/>
</dbReference>
<keyword evidence="5" id="KW-1185">Reference proteome</keyword>
<dbReference type="AlphaFoldDB" id="F7ZJ68"/>
<dbReference type="GO" id="GO:0000271">
    <property type="term" value="P:polysaccharide biosynthetic process"/>
    <property type="evidence" value="ECO:0007669"/>
    <property type="project" value="TreeGrafter"/>
</dbReference>
<reference evidence="4 5" key="1">
    <citation type="journal article" date="2011" name="BMC Genomics">
        <title>Comparative genome analysis and genome-guided physiological analysis of Roseobacter litoralis.</title>
        <authorList>
            <person name="Kalhoefer D."/>
            <person name="Thole S."/>
            <person name="Voget S."/>
            <person name="Lehmann R."/>
            <person name="Liesegang H."/>
            <person name="Wollher A."/>
            <person name="Daniel R."/>
            <person name="Simon M."/>
            <person name="Brinkhoff T."/>
        </authorList>
    </citation>
    <scope>NUCLEOTIDE SEQUENCE [LARGE SCALE GENOMIC DNA]</scope>
    <source>
        <strain evidence="5">ATCC 49566 / DSM 6996 / JCM 21268 / NBRC 15278 / OCh 149</strain>
    </source>
</reference>
<dbReference type="SUPFAM" id="SSF53383">
    <property type="entry name" value="PLP-dependent transferases"/>
    <property type="match status" value="1"/>
</dbReference>
<dbReference type="Proteomes" id="UP000001353">
    <property type="component" value="Chromosome"/>
</dbReference>
<dbReference type="InterPro" id="IPR015422">
    <property type="entry name" value="PyrdxlP-dep_Trfase_small"/>
</dbReference>
<dbReference type="Gene3D" id="3.90.1150.10">
    <property type="entry name" value="Aspartate Aminotransferase, domain 1"/>
    <property type="match status" value="1"/>
</dbReference>
<feature type="active site" description="Proton acceptor" evidence="1">
    <location>
        <position position="199"/>
    </location>
</feature>